<geneLocation type="plasmid" evidence="1 2">
    <name>pHP-42</name>
</geneLocation>
<protein>
    <submittedName>
        <fullName evidence="1">Uncharacterized protein</fullName>
    </submittedName>
</protein>
<dbReference type="Proteomes" id="UP000007077">
    <property type="component" value="Plasmid pHP-42"/>
</dbReference>
<reference evidence="1 2" key="1">
    <citation type="journal article" date="2010" name="Stand. Genomic Sci.">
        <title>Complete genome sequence of Marinobacter adhaerens type strain (HP15), a diatom-interacting marine microorganism.</title>
        <authorList>
            <person name="Gardes A."/>
            <person name="Kaeppel E."/>
            <person name="Shehzad A."/>
            <person name="Seebah S."/>
            <person name="Teeling H."/>
            <person name="Yarza P."/>
            <person name="Glockner F.O."/>
            <person name="Grossart H.P."/>
            <person name="Ullrich M.S."/>
        </authorList>
    </citation>
    <scope>NUCLEOTIDE SEQUENCE [LARGE SCALE GENOMIC DNA]</scope>
    <source>
        <strain evidence="2">DSM 23420 / HP15</strain>
        <plasmid evidence="2">Plasmid pHP-42</plasmid>
    </source>
</reference>
<dbReference type="HOGENOM" id="CLU_3312407_0_0_6"/>
<accession>E4PRR4</accession>
<evidence type="ECO:0000313" key="1">
    <source>
        <dbReference type="EMBL" id="ADP99948.1"/>
    </source>
</evidence>
<keyword evidence="1" id="KW-0614">Plasmid</keyword>
<name>E4PRR4_MARAH</name>
<proteinExistence type="predicted"/>
<organism evidence="1 2">
    <name type="scientific">Marinobacter adhaerens (strain DSM 23420 / HP15)</name>
    <dbReference type="NCBI Taxonomy" id="225937"/>
    <lineage>
        <taxon>Bacteria</taxon>
        <taxon>Pseudomonadati</taxon>
        <taxon>Pseudomonadota</taxon>
        <taxon>Gammaproteobacteria</taxon>
        <taxon>Pseudomonadales</taxon>
        <taxon>Marinobacteraceae</taxon>
        <taxon>Marinobacter</taxon>
    </lineage>
</organism>
<evidence type="ECO:0000313" key="2">
    <source>
        <dbReference type="Proteomes" id="UP000007077"/>
    </source>
</evidence>
<dbReference type="EMBL" id="CP001979">
    <property type="protein sequence ID" value="ADP99948.1"/>
    <property type="molecule type" value="Genomic_DNA"/>
</dbReference>
<sequence>MLPSQKSQLGFATNAEKLGPILTRPVVSNAALSLTFIDI</sequence>
<dbReference type="KEGG" id="mad:HP15_p42g4"/>
<dbReference type="AlphaFoldDB" id="E4PRR4"/>
<reference evidence="2" key="2">
    <citation type="submission" date="2010-02" db="EMBL/GenBank/DDBJ databases">
        <title>Complete genome sequence of Marinobacter adhaerens type strain (HP15).</title>
        <authorList>
            <person name="Gaerdes A.A.M."/>
            <person name="Kaeppel E."/>
            <person name="Shezad A."/>
            <person name="Seebah S."/>
            <person name="Teeling H."/>
            <person name="Yarza P."/>
            <person name="Gloeckner F.O."/>
            <person name="Ullrich M.S."/>
        </authorList>
    </citation>
    <scope>NUCLEOTIDE SEQUENCE [LARGE SCALE GENOMIC DNA]</scope>
    <source>
        <strain evidence="2">DSM 23420 / HP15</strain>
        <plasmid evidence="2">Plasmid pHP-42</plasmid>
    </source>
</reference>
<gene>
    <name evidence="1" type="ordered locus">HP15_p42g4</name>
</gene>